<dbReference type="Pfam" id="PF11823">
    <property type="entry name" value="Se_S_carrier"/>
    <property type="match status" value="1"/>
</dbReference>
<dbReference type="OrthoDB" id="3192849at2"/>
<gene>
    <name evidence="2" type="ORF">SAMN02746089_01848</name>
</gene>
<evidence type="ECO:0000259" key="1">
    <source>
        <dbReference type="Pfam" id="PF11823"/>
    </source>
</evidence>
<proteinExistence type="predicted"/>
<feature type="domain" description="Putative Se/S carrier protein-like" evidence="1">
    <location>
        <begin position="5"/>
        <end position="71"/>
    </location>
</feature>
<dbReference type="EMBL" id="FQVH01000021">
    <property type="protein sequence ID" value="SHF40382.1"/>
    <property type="molecule type" value="Genomic_DNA"/>
</dbReference>
<reference evidence="2 3" key="1">
    <citation type="submission" date="2016-11" db="EMBL/GenBank/DDBJ databases">
        <authorList>
            <person name="Jaros S."/>
            <person name="Januszkiewicz K."/>
            <person name="Wedrychowicz H."/>
        </authorList>
    </citation>
    <scope>NUCLEOTIDE SEQUENCE [LARGE SCALE GENOMIC DNA]</scope>
    <source>
        <strain evidence="2 3">DSM 17918</strain>
    </source>
</reference>
<keyword evidence="3" id="KW-1185">Reference proteome</keyword>
<organism evidence="2 3">
    <name type="scientific">Caldanaerobius fijiensis DSM 17918</name>
    <dbReference type="NCBI Taxonomy" id="1121256"/>
    <lineage>
        <taxon>Bacteria</taxon>
        <taxon>Bacillati</taxon>
        <taxon>Bacillota</taxon>
        <taxon>Clostridia</taxon>
        <taxon>Thermoanaerobacterales</taxon>
        <taxon>Thermoanaerobacteraceae</taxon>
        <taxon>Caldanaerobius</taxon>
    </lineage>
</organism>
<sequence>MHEFCIIVFYSSQHAMYFESRLKYLGLNVAVMPTPRGITQGCSYSIRFSIEDFEKVAQEYDKIKFPIAGIFKVMMMYGKYKAVEKLK</sequence>
<dbReference type="Proteomes" id="UP000184088">
    <property type="component" value="Unassembled WGS sequence"/>
</dbReference>
<evidence type="ECO:0000313" key="3">
    <source>
        <dbReference type="Proteomes" id="UP000184088"/>
    </source>
</evidence>
<dbReference type="RefSeq" id="WP_073344436.1">
    <property type="nucleotide sequence ID" value="NZ_FQVH01000021.1"/>
</dbReference>
<dbReference type="STRING" id="1121256.SAMN02746089_01848"/>
<evidence type="ECO:0000313" key="2">
    <source>
        <dbReference type="EMBL" id="SHF40382.1"/>
    </source>
</evidence>
<dbReference type="InterPro" id="IPR021778">
    <property type="entry name" value="Se/S_carrier-like"/>
</dbReference>
<protein>
    <recommendedName>
        <fullName evidence="1">Putative Se/S carrier protein-like domain-containing protein</fullName>
    </recommendedName>
</protein>
<accession>A0A1M5BDY4</accession>
<name>A0A1M5BDY4_9THEO</name>
<dbReference type="AlphaFoldDB" id="A0A1M5BDY4"/>